<dbReference type="EMBL" id="ACKO02000001">
    <property type="protein sequence ID" value="EET46001.1"/>
    <property type="molecule type" value="Genomic_DNA"/>
</dbReference>
<sequence length="87" mass="9750">MEFKRKIAKIPPHFLRPFGTQAVLADVFQQAEQFRPRGAFRLRGVACADELHLISIPAQFEKAAELAIDESQACADGGQFRFCQSAR</sequence>
<name>C6M0S7_NEISI</name>
<keyword evidence="2" id="KW-1185">Reference proteome</keyword>
<reference evidence="1" key="1">
    <citation type="submission" date="2009-07" db="EMBL/GenBank/DDBJ databases">
        <authorList>
            <person name="Weinstock G."/>
            <person name="Sodergren E."/>
            <person name="Clifton S."/>
            <person name="Fulton L."/>
            <person name="Fulton B."/>
            <person name="Courtney L."/>
            <person name="Fronick C."/>
            <person name="Harrison M."/>
            <person name="Strong C."/>
            <person name="Farmer C."/>
            <person name="Delahaunty K."/>
            <person name="Markovic C."/>
            <person name="Hall O."/>
            <person name="Minx P."/>
            <person name="Tomlinson C."/>
            <person name="Mitreva M."/>
            <person name="Nelson J."/>
            <person name="Hou S."/>
            <person name="Wollam A."/>
            <person name="Pepin K.H."/>
            <person name="Johnson M."/>
            <person name="Bhonagiri V."/>
            <person name="Nash W.E."/>
            <person name="Warren W."/>
            <person name="Chinwalla A."/>
            <person name="Mardis E.R."/>
            <person name="Wilson R.K."/>
        </authorList>
    </citation>
    <scope>NUCLEOTIDE SEQUENCE [LARGE SCALE GENOMIC DNA]</scope>
    <source>
        <strain evidence="1">ATCC 29256</strain>
    </source>
</reference>
<dbReference type="Proteomes" id="UP000005365">
    <property type="component" value="Unassembled WGS sequence"/>
</dbReference>
<evidence type="ECO:0000313" key="2">
    <source>
        <dbReference type="Proteomes" id="UP000005365"/>
    </source>
</evidence>
<evidence type="ECO:0000313" key="1">
    <source>
        <dbReference type="EMBL" id="EET46001.1"/>
    </source>
</evidence>
<comment type="caution">
    <text evidence="1">The sequence shown here is derived from an EMBL/GenBank/DDBJ whole genome shotgun (WGS) entry which is preliminary data.</text>
</comment>
<organism evidence="1 2">
    <name type="scientific">Neisseria sicca ATCC 29256</name>
    <dbReference type="NCBI Taxonomy" id="547045"/>
    <lineage>
        <taxon>Bacteria</taxon>
        <taxon>Pseudomonadati</taxon>
        <taxon>Pseudomonadota</taxon>
        <taxon>Betaproteobacteria</taxon>
        <taxon>Neisseriales</taxon>
        <taxon>Neisseriaceae</taxon>
        <taxon>Neisseria</taxon>
    </lineage>
</organism>
<accession>C6M0S7</accession>
<protein>
    <submittedName>
        <fullName evidence="1">Uncharacterized protein</fullName>
    </submittedName>
</protein>
<proteinExistence type="predicted"/>
<gene>
    <name evidence="1" type="ORF">NEISICOT_00102</name>
</gene>
<dbReference type="AlphaFoldDB" id="C6M0S7"/>